<gene>
    <name evidence="1" type="ORF">QTO34_005551</name>
</gene>
<accession>A0AA40LK14</accession>
<dbReference type="AlphaFoldDB" id="A0AA40LK14"/>
<name>A0AA40LK14_CNENI</name>
<proteinExistence type="predicted"/>
<keyword evidence="2" id="KW-1185">Reference proteome</keyword>
<reference evidence="1" key="1">
    <citation type="submission" date="2023-06" db="EMBL/GenBank/DDBJ databases">
        <title>Reference genome for the Northern bat (Eptesicus nilssonii), a most northern bat species.</title>
        <authorList>
            <person name="Laine V.N."/>
            <person name="Pulliainen A.T."/>
            <person name="Lilley T.M."/>
        </authorList>
    </citation>
    <scope>NUCLEOTIDE SEQUENCE</scope>
    <source>
        <strain evidence="1">BLF_Eptnil</strain>
        <tissue evidence="1">Kidney</tissue>
    </source>
</reference>
<comment type="caution">
    <text evidence="1">The sequence shown here is derived from an EMBL/GenBank/DDBJ whole genome shotgun (WGS) entry which is preliminary data.</text>
</comment>
<dbReference type="EMBL" id="JAULJE010000015">
    <property type="protein sequence ID" value="KAK1334544.1"/>
    <property type="molecule type" value="Genomic_DNA"/>
</dbReference>
<sequence>MKHLVASVIRTLIDYMDYMLLCAKLQSAQEVQREWPKIQHILGLVASNCPPLQTWSPPTALPYQPSCDYMGAAILWQPSCDDVGVAILQPCSRCHRSHTLTAPALLAPRWCRVNGAGTSSRYEQDQCHQRCERRLLP</sequence>
<organism evidence="1 2">
    <name type="scientific">Cnephaeus nilssonii</name>
    <name type="common">Northern bat</name>
    <name type="synonym">Eptesicus nilssonii</name>
    <dbReference type="NCBI Taxonomy" id="3371016"/>
    <lineage>
        <taxon>Eukaryota</taxon>
        <taxon>Metazoa</taxon>
        <taxon>Chordata</taxon>
        <taxon>Craniata</taxon>
        <taxon>Vertebrata</taxon>
        <taxon>Euteleostomi</taxon>
        <taxon>Mammalia</taxon>
        <taxon>Eutheria</taxon>
        <taxon>Laurasiatheria</taxon>
        <taxon>Chiroptera</taxon>
        <taxon>Yangochiroptera</taxon>
        <taxon>Vespertilionidae</taxon>
        <taxon>Cnephaeus</taxon>
    </lineage>
</organism>
<protein>
    <submittedName>
        <fullName evidence="1">Uncharacterized protein</fullName>
    </submittedName>
</protein>
<dbReference type="Proteomes" id="UP001177744">
    <property type="component" value="Unassembled WGS sequence"/>
</dbReference>
<evidence type="ECO:0000313" key="1">
    <source>
        <dbReference type="EMBL" id="KAK1334544.1"/>
    </source>
</evidence>
<evidence type="ECO:0000313" key="2">
    <source>
        <dbReference type="Proteomes" id="UP001177744"/>
    </source>
</evidence>